<dbReference type="Gene3D" id="3.80.10.10">
    <property type="entry name" value="Ribonuclease Inhibitor"/>
    <property type="match status" value="1"/>
</dbReference>
<dbReference type="InterPro" id="IPR032675">
    <property type="entry name" value="LRR_dom_sf"/>
</dbReference>
<dbReference type="SUPFAM" id="SSF52047">
    <property type="entry name" value="RNI-like"/>
    <property type="match status" value="1"/>
</dbReference>
<evidence type="ECO:0000313" key="1">
    <source>
        <dbReference type="EMBL" id="KAH9370661.1"/>
    </source>
</evidence>
<reference evidence="1 2" key="1">
    <citation type="journal article" date="2020" name="Cell">
        <title>Large-Scale Comparative Analyses of Tick Genomes Elucidate Their Genetic Diversity and Vector Capacities.</title>
        <authorList>
            <consortium name="Tick Genome and Microbiome Consortium (TIGMIC)"/>
            <person name="Jia N."/>
            <person name="Wang J."/>
            <person name="Shi W."/>
            <person name="Du L."/>
            <person name="Sun Y."/>
            <person name="Zhan W."/>
            <person name="Jiang J.F."/>
            <person name="Wang Q."/>
            <person name="Zhang B."/>
            <person name="Ji P."/>
            <person name="Bell-Sakyi L."/>
            <person name="Cui X.M."/>
            <person name="Yuan T.T."/>
            <person name="Jiang B.G."/>
            <person name="Yang W.F."/>
            <person name="Lam T.T."/>
            <person name="Chang Q.C."/>
            <person name="Ding S.J."/>
            <person name="Wang X.J."/>
            <person name="Zhu J.G."/>
            <person name="Ruan X.D."/>
            <person name="Zhao L."/>
            <person name="Wei J.T."/>
            <person name="Ye R.Z."/>
            <person name="Que T.C."/>
            <person name="Du C.H."/>
            <person name="Zhou Y.H."/>
            <person name="Cheng J.X."/>
            <person name="Dai P.F."/>
            <person name="Guo W.B."/>
            <person name="Han X.H."/>
            <person name="Huang E.J."/>
            <person name="Li L.F."/>
            <person name="Wei W."/>
            <person name="Gao Y.C."/>
            <person name="Liu J.Z."/>
            <person name="Shao H.Z."/>
            <person name="Wang X."/>
            <person name="Wang C.C."/>
            <person name="Yang T.C."/>
            <person name="Huo Q.B."/>
            <person name="Li W."/>
            <person name="Chen H.Y."/>
            <person name="Chen S.E."/>
            <person name="Zhou L.G."/>
            <person name="Ni X.B."/>
            <person name="Tian J.H."/>
            <person name="Sheng Y."/>
            <person name="Liu T."/>
            <person name="Pan Y.S."/>
            <person name="Xia L.Y."/>
            <person name="Li J."/>
            <person name="Zhao F."/>
            <person name="Cao W.C."/>
        </authorList>
    </citation>
    <scope>NUCLEOTIDE SEQUENCE [LARGE SCALE GENOMIC DNA]</scope>
    <source>
        <strain evidence="1">HaeL-2018</strain>
    </source>
</reference>
<organism evidence="1 2">
    <name type="scientific">Haemaphysalis longicornis</name>
    <name type="common">Bush tick</name>
    <dbReference type="NCBI Taxonomy" id="44386"/>
    <lineage>
        <taxon>Eukaryota</taxon>
        <taxon>Metazoa</taxon>
        <taxon>Ecdysozoa</taxon>
        <taxon>Arthropoda</taxon>
        <taxon>Chelicerata</taxon>
        <taxon>Arachnida</taxon>
        <taxon>Acari</taxon>
        <taxon>Parasitiformes</taxon>
        <taxon>Ixodida</taxon>
        <taxon>Ixodoidea</taxon>
        <taxon>Ixodidae</taxon>
        <taxon>Haemaphysalinae</taxon>
        <taxon>Haemaphysalis</taxon>
    </lineage>
</organism>
<dbReference type="VEuPathDB" id="VectorBase:HLOH_042134"/>
<accession>A0A9J6G5Y4</accession>
<dbReference type="AlphaFoldDB" id="A0A9J6G5Y4"/>
<dbReference type="Proteomes" id="UP000821853">
    <property type="component" value="Chromosome 3"/>
</dbReference>
<name>A0A9J6G5Y4_HAELO</name>
<proteinExistence type="predicted"/>
<protein>
    <submittedName>
        <fullName evidence="1">Uncharacterized protein</fullName>
    </submittedName>
</protein>
<dbReference type="EMBL" id="JABSTR010000005">
    <property type="protein sequence ID" value="KAH9370661.1"/>
    <property type="molecule type" value="Genomic_DNA"/>
</dbReference>
<comment type="caution">
    <text evidence="1">The sequence shown here is derived from an EMBL/GenBank/DDBJ whole genome shotgun (WGS) entry which is preliminary data.</text>
</comment>
<keyword evidence="2" id="KW-1185">Reference proteome</keyword>
<sequence>MVFDYKRRCTASPTQACWLRSDLVSWNAVLNSYGLNIAESEPGKLALTSFQFCHCVRMPYGYSFFVAWLPRKHHCVQTMRLDSRVDPWSFFLSERASKEMDSTGDSTNLRHIELEGNVNVQEACLALGTPAAPFESVHLRDITFDYEPVAFELPTLVHTAASRLRRLVVDDYFMYEDGGMLDVLLRCPVLTELTLKLPLIEALPLLVVDMLEHLTQLKKLCLDLPERHWCCSYAGLKKAFASASCLEDLHVVVCSQDFSEAVCLAVEQTSLKVFHLENFGQYEFSVENQIASLLASKAPLETLRVSNFEFNVAGAIEISDVLARNVGLHCFDISGSKIYAEPFIQLFGALDHNVSLKKLKIGKLPYVPDMDAFLCSLITHYGRLEVSFWTEDLIDVLGDTLSSAAACPEQLVIDARYRLSADFLGLLGKGLRSTRSVRTLTLVVSHGIGPSIGDLLCPILARALSITTLQLQLKKVEMSCGPSGIDGAEAVHFCSPEGNCGCDDWPTYTLGKIGTIAEKKIGSEHECCCQGIYSLALCLVHNCTVTSFEIEGVRVDFPGFVVSRSITRNLTMLNDAVRFVTGASLGKRCARSFEMLSAAPSLEDQLRRVTGKSRRECATAILLANSVLREMYFIITGVVYKSLRCHPSRGPQLDALDCACMQQISRYLRVSDVVDE</sequence>
<gene>
    <name evidence="1" type="ORF">HPB48_014032</name>
</gene>
<dbReference type="OrthoDB" id="2163268at2759"/>
<evidence type="ECO:0000313" key="2">
    <source>
        <dbReference type="Proteomes" id="UP000821853"/>
    </source>
</evidence>